<dbReference type="Proteomes" id="UP000036367">
    <property type="component" value="Unassembled WGS sequence"/>
</dbReference>
<evidence type="ECO:0000259" key="2">
    <source>
        <dbReference type="Pfam" id="PF07596"/>
    </source>
</evidence>
<dbReference type="Gene3D" id="3.30.700.10">
    <property type="entry name" value="Glycoprotein, Type 4 Pilin"/>
    <property type="match status" value="1"/>
</dbReference>
<proteinExistence type="predicted"/>
<name>A0A0J1B5D9_RHOIS</name>
<gene>
    <name evidence="3" type="ORF">RISK_006121</name>
</gene>
<keyword evidence="1" id="KW-1133">Transmembrane helix</keyword>
<dbReference type="NCBIfam" id="TIGR02532">
    <property type="entry name" value="IV_pilin_GFxxxE"/>
    <property type="match status" value="1"/>
</dbReference>
<dbReference type="InterPro" id="IPR011453">
    <property type="entry name" value="DUF1559"/>
</dbReference>
<dbReference type="Pfam" id="PF07596">
    <property type="entry name" value="SBP_bac_10"/>
    <property type="match status" value="1"/>
</dbReference>
<dbReference type="PANTHER" id="PTHR30093:SF2">
    <property type="entry name" value="TYPE II SECRETION SYSTEM PROTEIN H"/>
    <property type="match status" value="1"/>
</dbReference>
<dbReference type="AlphaFoldDB" id="A0A0J1B5D9"/>
<evidence type="ECO:0000313" key="4">
    <source>
        <dbReference type="Proteomes" id="UP000036367"/>
    </source>
</evidence>
<accession>A0A0J1B5D9</accession>
<dbReference type="PROSITE" id="PS00409">
    <property type="entry name" value="PROKAR_NTER_METHYL"/>
    <property type="match status" value="1"/>
</dbReference>
<dbReference type="PANTHER" id="PTHR30093">
    <property type="entry name" value="GENERAL SECRETION PATHWAY PROTEIN G"/>
    <property type="match status" value="1"/>
</dbReference>
<keyword evidence="1" id="KW-0812">Transmembrane</keyword>
<organism evidence="3 4">
    <name type="scientific">Rhodopirellula islandica</name>
    <dbReference type="NCBI Taxonomy" id="595434"/>
    <lineage>
        <taxon>Bacteria</taxon>
        <taxon>Pseudomonadati</taxon>
        <taxon>Planctomycetota</taxon>
        <taxon>Planctomycetia</taxon>
        <taxon>Pirellulales</taxon>
        <taxon>Pirellulaceae</taxon>
        <taxon>Rhodopirellula</taxon>
    </lineage>
</organism>
<dbReference type="SUPFAM" id="SSF54523">
    <property type="entry name" value="Pili subunits"/>
    <property type="match status" value="1"/>
</dbReference>
<dbReference type="STRING" id="595434.RISK_006121"/>
<dbReference type="InterPro" id="IPR045584">
    <property type="entry name" value="Pilin-like"/>
</dbReference>
<dbReference type="EMBL" id="LECT01000048">
    <property type="protein sequence ID" value="KLU01937.1"/>
    <property type="molecule type" value="Genomic_DNA"/>
</dbReference>
<keyword evidence="1" id="KW-0472">Membrane</keyword>
<protein>
    <recommendedName>
        <fullName evidence="2">DUF1559 domain-containing protein</fullName>
    </recommendedName>
</protein>
<feature type="domain" description="DUF1559" evidence="2">
    <location>
        <begin position="83"/>
        <end position="359"/>
    </location>
</feature>
<dbReference type="InterPro" id="IPR012902">
    <property type="entry name" value="N_methyl_site"/>
</dbReference>
<sequence length="378" mass="41338">MWVTDATQPGPELTRRREFLGRILPFFTPCFDSSIQLAFSKLSPRDLSMSQKKLKRSGFTLVELLVVIAIIGVLVGLLLPAVQSAREAARRMSCSNNMKQLGLAMHNYHDTMSTFPLGSYNLRETWPASGSNWRALLLPFIEQGNIHEKLEFSYSSHFMAGGAAGADALKGNEVLKYLAVPTYACPSSAIEMFEDAPVSNNSEGAMNVQYVGIQGAARPVPGGDPNKGTADLGHGWSSNNGMLFPNGKIKMRDVVDGTTNAIMIAEQSGWVDGVNRTSNYYGGWMGSRHPRPVDGSSSWDLWQTGTTCVRFAPNSQIVQTGATDRMYRNNTVINSMHTGGINVVMGDASVQFITDSIDFMLLKQLCCRYDGEITSLPQ</sequence>
<dbReference type="NCBIfam" id="TIGR04294">
    <property type="entry name" value="pre_pil_HX9DG"/>
    <property type="match status" value="1"/>
</dbReference>
<feature type="transmembrane region" description="Helical" evidence="1">
    <location>
        <begin position="60"/>
        <end position="82"/>
    </location>
</feature>
<dbReference type="InterPro" id="IPR027558">
    <property type="entry name" value="Pre_pil_HX9DG_C"/>
</dbReference>
<reference evidence="3" key="1">
    <citation type="submission" date="2015-05" db="EMBL/GenBank/DDBJ databases">
        <title>Permanent draft genome of Rhodopirellula islandicus K833.</title>
        <authorList>
            <person name="Kizina J."/>
            <person name="Richter M."/>
            <person name="Glockner F.O."/>
            <person name="Harder J."/>
        </authorList>
    </citation>
    <scope>NUCLEOTIDE SEQUENCE [LARGE SCALE GENOMIC DNA]</scope>
    <source>
        <strain evidence="3">K833</strain>
    </source>
</reference>
<evidence type="ECO:0000313" key="3">
    <source>
        <dbReference type="EMBL" id="KLU01937.1"/>
    </source>
</evidence>
<comment type="caution">
    <text evidence="3">The sequence shown here is derived from an EMBL/GenBank/DDBJ whole genome shotgun (WGS) entry which is preliminary data.</text>
</comment>
<dbReference type="PATRIC" id="fig|595434.4.peg.5818"/>
<evidence type="ECO:0000256" key="1">
    <source>
        <dbReference type="SAM" id="Phobius"/>
    </source>
</evidence>
<keyword evidence="4" id="KW-1185">Reference proteome</keyword>
<dbReference type="Pfam" id="PF07963">
    <property type="entry name" value="N_methyl"/>
    <property type="match status" value="1"/>
</dbReference>